<name>A0A0W0VUC6_9GAMM</name>
<dbReference type="Proteomes" id="UP000054761">
    <property type="component" value="Unassembled WGS sequence"/>
</dbReference>
<dbReference type="GO" id="GO:0015385">
    <property type="term" value="F:sodium:proton antiporter activity"/>
    <property type="evidence" value="ECO:0007669"/>
    <property type="project" value="TreeGrafter"/>
</dbReference>
<dbReference type="GO" id="GO:1990961">
    <property type="term" value="P:xenobiotic detoxification by transmembrane export across the plasma membrane"/>
    <property type="evidence" value="ECO:0007669"/>
    <property type="project" value="InterPro"/>
</dbReference>
<feature type="transmembrane region" description="Helical" evidence="8">
    <location>
        <begin position="340"/>
        <end position="363"/>
    </location>
</feature>
<dbReference type="SUPFAM" id="SSF103473">
    <property type="entry name" value="MFS general substrate transporter"/>
    <property type="match status" value="1"/>
</dbReference>
<evidence type="ECO:0000256" key="4">
    <source>
        <dbReference type="ARBA" id="ARBA00022475"/>
    </source>
</evidence>
<keyword evidence="4" id="KW-1003">Cell membrane</keyword>
<evidence type="ECO:0000256" key="8">
    <source>
        <dbReference type="RuleBase" id="RU365088"/>
    </source>
</evidence>
<dbReference type="PROSITE" id="PS50850">
    <property type="entry name" value="MFS"/>
    <property type="match status" value="1"/>
</dbReference>
<comment type="subcellular location">
    <subcellularLocation>
        <location evidence="8">Cell inner membrane</location>
        <topology evidence="8">Multi-pass membrane protein</topology>
    </subcellularLocation>
    <subcellularLocation>
        <location evidence="1">Cell membrane</location>
        <topology evidence="1">Multi-pass membrane protein</topology>
    </subcellularLocation>
</comment>
<keyword evidence="11" id="KW-1185">Reference proteome</keyword>
<keyword evidence="5 8" id="KW-0812">Transmembrane</keyword>
<evidence type="ECO:0000259" key="9">
    <source>
        <dbReference type="PROSITE" id="PS50850"/>
    </source>
</evidence>
<comment type="caution">
    <text evidence="8">Lacks conserved residue(s) required for the propagation of feature annotation.</text>
</comment>
<evidence type="ECO:0000256" key="3">
    <source>
        <dbReference type="ARBA" id="ARBA00022448"/>
    </source>
</evidence>
<evidence type="ECO:0000256" key="7">
    <source>
        <dbReference type="ARBA" id="ARBA00023136"/>
    </source>
</evidence>
<keyword evidence="6 8" id="KW-1133">Transmembrane helix</keyword>
<dbReference type="GO" id="GO:0005886">
    <property type="term" value="C:plasma membrane"/>
    <property type="evidence" value="ECO:0007669"/>
    <property type="project" value="UniProtKB-SubCell"/>
</dbReference>
<dbReference type="InterPro" id="IPR011701">
    <property type="entry name" value="MFS"/>
</dbReference>
<organism evidence="10 11">
    <name type="scientific">Legionella israelensis</name>
    <dbReference type="NCBI Taxonomy" id="454"/>
    <lineage>
        <taxon>Bacteria</taxon>
        <taxon>Pseudomonadati</taxon>
        <taxon>Pseudomonadota</taxon>
        <taxon>Gammaproteobacteria</taxon>
        <taxon>Legionellales</taxon>
        <taxon>Legionellaceae</taxon>
        <taxon>Legionella</taxon>
    </lineage>
</organism>
<dbReference type="PANTHER" id="PTHR23502:SF132">
    <property type="entry name" value="POLYAMINE TRANSPORTER 2-RELATED"/>
    <property type="match status" value="1"/>
</dbReference>
<dbReference type="PATRIC" id="fig|454.4.peg.1462"/>
<dbReference type="CDD" id="cd17320">
    <property type="entry name" value="MFS_MdfA_MDR_like"/>
    <property type="match status" value="1"/>
</dbReference>
<keyword evidence="3 8" id="KW-0813">Transport</keyword>
<feature type="transmembrane region" description="Helical" evidence="8">
    <location>
        <begin position="253"/>
        <end position="273"/>
    </location>
</feature>
<evidence type="ECO:0000256" key="5">
    <source>
        <dbReference type="ARBA" id="ARBA00022692"/>
    </source>
</evidence>
<comment type="similarity">
    <text evidence="2 8">Belongs to the major facilitator superfamily. Bcr/CmlA family.</text>
</comment>
<dbReference type="PANTHER" id="PTHR23502">
    <property type="entry name" value="MAJOR FACILITATOR SUPERFAMILY"/>
    <property type="match status" value="1"/>
</dbReference>
<feature type="transmembrane region" description="Helical" evidence="8">
    <location>
        <begin position="47"/>
        <end position="66"/>
    </location>
</feature>
<dbReference type="EMBL" id="LNYH01000070">
    <property type="protein sequence ID" value="KTD23674.1"/>
    <property type="molecule type" value="Genomic_DNA"/>
</dbReference>
<feature type="transmembrane region" description="Helical" evidence="8">
    <location>
        <begin position="78"/>
        <end position="97"/>
    </location>
</feature>
<accession>A0A0W0VUC6</accession>
<sequence>MKENPVPSHIGLLVVILLVSSLGQVSSDLYLPSLPAMAEKLEVKISWIQFTIAIYMTGFCLSQLVYGPLSDAIGRRSPLIAGLSFNFAGSLICWVSPDIYWLFLGRFLQGLGVGAGTSLARPILRDLFEKETLAIYNSYLAVSTVIILATAPILGGYIQYYAGWRYNFLFLSVYGFIILCAFYFNTPETSKHIHKENFRIKIIFLSARNLLMNPIFLRFSLCPLFTYAGIIAWITAAPIVFQDKIGLDAVQFGWLYIFSGIGFAAGAVLNMRVVAGLGIEQMMRLGFFCQLSAGLLMLFFYLLGYINVYVIIIPILIFMFGSSLVFPNSSAGALTPFPKIAGTAGAIFGFMQISGGAISSSIIATSHDENQLPTAAVFIITSVLSILVFQLFKSKN</sequence>
<reference evidence="10 11" key="1">
    <citation type="submission" date="2015-11" db="EMBL/GenBank/DDBJ databases">
        <title>Genomic analysis of 38 Legionella species identifies large and diverse effector repertoires.</title>
        <authorList>
            <person name="Burstein D."/>
            <person name="Amaro F."/>
            <person name="Zusman T."/>
            <person name="Lifshitz Z."/>
            <person name="Cohen O."/>
            <person name="Gilbert J.A."/>
            <person name="Pupko T."/>
            <person name="Shuman H.A."/>
            <person name="Segal G."/>
        </authorList>
    </citation>
    <scope>NUCLEOTIDE SEQUENCE [LARGE SCALE GENOMIC DNA]</scope>
    <source>
        <strain evidence="10 11">Bercovier 4</strain>
    </source>
</reference>
<comment type="caution">
    <text evidence="10">The sequence shown here is derived from an EMBL/GenBank/DDBJ whole genome shotgun (WGS) entry which is preliminary data.</text>
</comment>
<evidence type="ECO:0000256" key="6">
    <source>
        <dbReference type="ARBA" id="ARBA00022989"/>
    </source>
</evidence>
<feature type="transmembrane region" description="Helical" evidence="8">
    <location>
        <begin position="375"/>
        <end position="392"/>
    </location>
</feature>
<dbReference type="NCBIfam" id="TIGR00710">
    <property type="entry name" value="efflux_Bcr_CflA"/>
    <property type="match status" value="1"/>
</dbReference>
<evidence type="ECO:0000256" key="2">
    <source>
        <dbReference type="ARBA" id="ARBA00006236"/>
    </source>
</evidence>
<dbReference type="AlphaFoldDB" id="A0A0W0VUC6"/>
<protein>
    <recommendedName>
        <fullName evidence="8">Bcr/CflA family efflux transporter</fullName>
    </recommendedName>
</protein>
<keyword evidence="8" id="KW-0997">Cell inner membrane</keyword>
<feature type="transmembrane region" description="Helical" evidence="8">
    <location>
        <begin position="309"/>
        <end position="328"/>
    </location>
</feature>
<dbReference type="Pfam" id="PF07690">
    <property type="entry name" value="MFS_1"/>
    <property type="match status" value="1"/>
</dbReference>
<proteinExistence type="inferred from homology"/>
<dbReference type="Gene3D" id="1.20.1720.10">
    <property type="entry name" value="Multidrug resistance protein D"/>
    <property type="match status" value="1"/>
</dbReference>
<feature type="domain" description="Major facilitator superfamily (MFS) profile" evidence="9">
    <location>
        <begin position="12"/>
        <end position="396"/>
    </location>
</feature>
<evidence type="ECO:0000313" key="10">
    <source>
        <dbReference type="EMBL" id="KTD23674.1"/>
    </source>
</evidence>
<feature type="transmembrane region" description="Helical" evidence="8">
    <location>
        <begin position="136"/>
        <end position="158"/>
    </location>
</feature>
<dbReference type="GO" id="GO:0042910">
    <property type="term" value="F:xenobiotic transmembrane transporter activity"/>
    <property type="evidence" value="ECO:0007669"/>
    <property type="project" value="InterPro"/>
</dbReference>
<evidence type="ECO:0000313" key="11">
    <source>
        <dbReference type="Proteomes" id="UP000054761"/>
    </source>
</evidence>
<keyword evidence="7 8" id="KW-0472">Membrane</keyword>
<evidence type="ECO:0000256" key="1">
    <source>
        <dbReference type="ARBA" id="ARBA00004651"/>
    </source>
</evidence>
<feature type="transmembrane region" description="Helical" evidence="8">
    <location>
        <begin position="164"/>
        <end position="184"/>
    </location>
</feature>
<gene>
    <name evidence="10" type="ORF">Lisr_1355</name>
</gene>
<feature type="transmembrane region" description="Helical" evidence="8">
    <location>
        <begin position="215"/>
        <end position="241"/>
    </location>
</feature>
<dbReference type="InterPro" id="IPR020846">
    <property type="entry name" value="MFS_dom"/>
</dbReference>
<dbReference type="InterPro" id="IPR004812">
    <property type="entry name" value="Efflux_drug-R_Bcr/CmlA"/>
</dbReference>
<dbReference type="InterPro" id="IPR036259">
    <property type="entry name" value="MFS_trans_sf"/>
</dbReference>
<dbReference type="RefSeq" id="WP_162262325.1">
    <property type="nucleotide sequence ID" value="NZ_CAAAJA010000003.1"/>
</dbReference>